<protein>
    <submittedName>
        <fullName evidence="1">Uncharacterized protein</fullName>
    </submittedName>
</protein>
<evidence type="ECO:0000313" key="1">
    <source>
        <dbReference type="EMBL" id="WQB68915.1"/>
    </source>
</evidence>
<proteinExistence type="predicted"/>
<sequence>MTINDDAQSTGEKASGPFVMLVNADGTPFTGYAEDGGGIGGHLLGQVCHNHVLTEVYADFDGEGHLAGMHTHDVGSC</sequence>
<gene>
    <name evidence="1" type="ORF">T9R20_09305</name>
</gene>
<organism evidence="1 2">
    <name type="scientific">Microbacterium invictum</name>
    <dbReference type="NCBI Taxonomy" id="515415"/>
    <lineage>
        <taxon>Bacteria</taxon>
        <taxon>Bacillati</taxon>
        <taxon>Actinomycetota</taxon>
        <taxon>Actinomycetes</taxon>
        <taxon>Micrococcales</taxon>
        <taxon>Microbacteriaceae</taxon>
        <taxon>Microbacterium</taxon>
    </lineage>
</organism>
<dbReference type="EMBL" id="CP139779">
    <property type="protein sequence ID" value="WQB68915.1"/>
    <property type="molecule type" value="Genomic_DNA"/>
</dbReference>
<keyword evidence="2" id="KW-1185">Reference proteome</keyword>
<reference evidence="1 2" key="1">
    <citation type="submission" date="2023-06" db="EMBL/GenBank/DDBJ databases">
        <title>Rock-solubilizing bacteria, Microbacterium invictum, promotes re-establishment of vegetation in rocky wasteland by accelerating rock bio-weathering and reshaping soil bacterial community.</title>
        <authorList>
            <person name="Liu C."/>
        </authorList>
    </citation>
    <scope>NUCLEOTIDE SEQUENCE [LARGE SCALE GENOMIC DNA]</scope>
    <source>
        <strain evidence="1 2">X-18</strain>
    </source>
</reference>
<dbReference type="Proteomes" id="UP001324533">
    <property type="component" value="Chromosome"/>
</dbReference>
<name>A0ABZ0V8L7_9MICO</name>
<accession>A0ABZ0V8L7</accession>
<evidence type="ECO:0000313" key="2">
    <source>
        <dbReference type="Proteomes" id="UP001324533"/>
    </source>
</evidence>
<dbReference type="RefSeq" id="WP_322409046.1">
    <property type="nucleotide sequence ID" value="NZ_CP139779.1"/>
</dbReference>